<evidence type="ECO:0000256" key="1">
    <source>
        <dbReference type="SAM" id="Phobius"/>
    </source>
</evidence>
<name>A0A0G3XLS0_9SPHN</name>
<keyword evidence="1" id="KW-1133">Transmembrane helix</keyword>
<reference evidence="3 4" key="1">
    <citation type="submission" date="2015-06" db="EMBL/GenBank/DDBJ databases">
        <authorList>
            <person name="Zeng Y."/>
            <person name="Huang Y."/>
        </authorList>
    </citation>
    <scope>NUCLEOTIDE SEQUENCE [LARGE SCALE GENOMIC DNA]</scope>
    <source>
        <strain evidence="3 4">PQ-2</strain>
    </source>
</reference>
<gene>
    <name evidence="3" type="ORF">AB433_05370</name>
</gene>
<dbReference type="GO" id="GO:0016020">
    <property type="term" value="C:membrane"/>
    <property type="evidence" value="ECO:0007669"/>
    <property type="project" value="InterPro"/>
</dbReference>
<dbReference type="STRING" id="1348774.AB433_05370"/>
<dbReference type="Pfam" id="PF01478">
    <property type="entry name" value="Peptidase_A24"/>
    <property type="match status" value="1"/>
</dbReference>
<dbReference type="Gene3D" id="1.20.120.1220">
    <property type="match status" value="1"/>
</dbReference>
<keyword evidence="1" id="KW-0472">Membrane</keyword>
<feature type="transmembrane region" description="Helical" evidence="1">
    <location>
        <begin position="48"/>
        <end position="67"/>
    </location>
</feature>
<evidence type="ECO:0000313" key="3">
    <source>
        <dbReference type="EMBL" id="AKM11561.1"/>
    </source>
</evidence>
<keyword evidence="4" id="KW-1185">Reference proteome</keyword>
<feature type="transmembrane region" description="Helical" evidence="1">
    <location>
        <begin position="122"/>
        <end position="139"/>
    </location>
</feature>
<accession>A0A0G3XLS0</accession>
<dbReference type="InterPro" id="IPR000045">
    <property type="entry name" value="Prepilin_IV_endopep_pep"/>
</dbReference>
<feature type="transmembrane region" description="Helical" evidence="1">
    <location>
        <begin position="22"/>
        <end position="41"/>
    </location>
</feature>
<dbReference type="PATRIC" id="fig|1348774.3.peg.1127"/>
<sequence>MFIVFALTGAVYDIRERRIPNWLNAAMLVTGLVLVTALTGWQDGLSALGHFAAALVGAMVIFALKLWGGGDAKFYAASAGWFPIKAALGLFVSVAAAGLIVAIVWLLFYKLTGRKLKRGDKVMPYGVAIAAGGIIMMLFRPDGGLLT</sequence>
<proteinExistence type="predicted"/>
<protein>
    <recommendedName>
        <fullName evidence="2">Prepilin type IV endopeptidase peptidase domain-containing protein</fullName>
    </recommendedName>
</protein>
<keyword evidence="1" id="KW-0812">Transmembrane</keyword>
<dbReference type="Proteomes" id="UP000035287">
    <property type="component" value="Chromosome"/>
</dbReference>
<organism evidence="3 4">
    <name type="scientific">Croceicoccus naphthovorans</name>
    <dbReference type="NCBI Taxonomy" id="1348774"/>
    <lineage>
        <taxon>Bacteria</taxon>
        <taxon>Pseudomonadati</taxon>
        <taxon>Pseudomonadota</taxon>
        <taxon>Alphaproteobacteria</taxon>
        <taxon>Sphingomonadales</taxon>
        <taxon>Erythrobacteraceae</taxon>
        <taxon>Croceicoccus</taxon>
    </lineage>
</organism>
<feature type="transmembrane region" description="Helical" evidence="1">
    <location>
        <begin position="87"/>
        <end position="110"/>
    </location>
</feature>
<evidence type="ECO:0000259" key="2">
    <source>
        <dbReference type="Pfam" id="PF01478"/>
    </source>
</evidence>
<dbReference type="KEGG" id="cna:AB433_05370"/>
<feature type="domain" description="Prepilin type IV endopeptidase peptidase" evidence="2">
    <location>
        <begin position="2"/>
        <end position="103"/>
    </location>
</feature>
<evidence type="ECO:0000313" key="4">
    <source>
        <dbReference type="Proteomes" id="UP000035287"/>
    </source>
</evidence>
<dbReference type="GO" id="GO:0004190">
    <property type="term" value="F:aspartic-type endopeptidase activity"/>
    <property type="evidence" value="ECO:0007669"/>
    <property type="project" value="InterPro"/>
</dbReference>
<dbReference type="EMBL" id="CP011770">
    <property type="protein sequence ID" value="AKM11561.1"/>
    <property type="molecule type" value="Genomic_DNA"/>
</dbReference>
<dbReference type="AlphaFoldDB" id="A0A0G3XLS0"/>